<accession>A0AA38SAJ2</accession>
<dbReference type="AlphaFoldDB" id="A0AA38SAJ2"/>
<organism evidence="1 2">
    <name type="scientific">Centaurea solstitialis</name>
    <name type="common">yellow star-thistle</name>
    <dbReference type="NCBI Taxonomy" id="347529"/>
    <lineage>
        <taxon>Eukaryota</taxon>
        <taxon>Viridiplantae</taxon>
        <taxon>Streptophyta</taxon>
        <taxon>Embryophyta</taxon>
        <taxon>Tracheophyta</taxon>
        <taxon>Spermatophyta</taxon>
        <taxon>Magnoliopsida</taxon>
        <taxon>eudicotyledons</taxon>
        <taxon>Gunneridae</taxon>
        <taxon>Pentapetalae</taxon>
        <taxon>asterids</taxon>
        <taxon>campanulids</taxon>
        <taxon>Asterales</taxon>
        <taxon>Asteraceae</taxon>
        <taxon>Carduoideae</taxon>
        <taxon>Cardueae</taxon>
        <taxon>Centaureinae</taxon>
        <taxon>Centaurea</taxon>
    </lineage>
</organism>
<comment type="caution">
    <text evidence="1">The sequence shown here is derived from an EMBL/GenBank/DDBJ whole genome shotgun (WGS) entry which is preliminary data.</text>
</comment>
<sequence>MIQHIRGSCGVISNIEPPTVLYEDLKFFFMRDLQKIGDISLQQVHSCENLADLFTKSLPNSTGMIGWQSATPLPIGSIDNTIEADQLGLFSIGLNVDGLVNFITIRLKQEYLLTELSEES</sequence>
<name>A0AA38SAJ2_9ASTR</name>
<gene>
    <name evidence="1" type="ORF">OSB04_031332</name>
</gene>
<protein>
    <submittedName>
        <fullName evidence="1">Uncharacterized protein</fullName>
    </submittedName>
</protein>
<keyword evidence="2" id="KW-1185">Reference proteome</keyword>
<evidence type="ECO:0000313" key="2">
    <source>
        <dbReference type="Proteomes" id="UP001172457"/>
    </source>
</evidence>
<reference evidence="1" key="1">
    <citation type="submission" date="2023-03" db="EMBL/GenBank/DDBJ databases">
        <title>Chromosome-scale reference genome and RAD-based genetic map of yellow starthistle (Centaurea solstitialis) reveal putative structural variation and QTLs associated with invader traits.</title>
        <authorList>
            <person name="Reatini B."/>
            <person name="Cang F.A."/>
            <person name="Jiang Q."/>
            <person name="Mckibben M.T.W."/>
            <person name="Barker M.S."/>
            <person name="Rieseberg L.H."/>
            <person name="Dlugosch K.M."/>
        </authorList>
    </citation>
    <scope>NUCLEOTIDE SEQUENCE</scope>
    <source>
        <strain evidence="1">CAN-66</strain>
        <tissue evidence="1">Leaf</tissue>
    </source>
</reference>
<proteinExistence type="predicted"/>
<evidence type="ECO:0000313" key="1">
    <source>
        <dbReference type="EMBL" id="KAJ9538599.1"/>
    </source>
</evidence>
<dbReference type="Proteomes" id="UP001172457">
    <property type="component" value="Chromosome 8"/>
</dbReference>
<dbReference type="EMBL" id="JARYMX010000008">
    <property type="protein sequence ID" value="KAJ9538599.1"/>
    <property type="molecule type" value="Genomic_DNA"/>
</dbReference>